<dbReference type="PANTHER" id="PTHR39210:SF1">
    <property type="entry name" value="HEPARIN-SULFATE LYASE"/>
    <property type="match status" value="1"/>
</dbReference>
<dbReference type="InterPro" id="IPR031680">
    <property type="entry name" value="Hepar_II_III_N"/>
</dbReference>
<dbReference type="Gene3D" id="2.70.98.70">
    <property type="match status" value="1"/>
</dbReference>
<name>A0A2Z4Y5J2_SUMC1</name>
<evidence type="ECO:0000313" key="8">
    <source>
        <dbReference type="Proteomes" id="UP000262583"/>
    </source>
</evidence>
<accession>A0A2Z4Y5J2</accession>
<proteinExistence type="predicted"/>
<dbReference type="SUPFAM" id="SSF48230">
    <property type="entry name" value="Chondroitin AC/alginate lyase"/>
    <property type="match status" value="1"/>
</dbReference>
<dbReference type="Pfam" id="PF16889">
    <property type="entry name" value="Hepar_II_III_N"/>
    <property type="match status" value="1"/>
</dbReference>
<organism evidence="7 8">
    <name type="scientific">Sumerlaea chitinivorans</name>
    <dbReference type="NCBI Taxonomy" id="2250252"/>
    <lineage>
        <taxon>Bacteria</taxon>
        <taxon>Candidatus Sumerlaeota</taxon>
        <taxon>Candidatus Sumerlaeia</taxon>
        <taxon>Candidatus Sumerlaeales</taxon>
        <taxon>Candidatus Sumerlaeaceae</taxon>
        <taxon>Candidatus Sumerlaea</taxon>
    </lineage>
</organism>
<evidence type="ECO:0000256" key="1">
    <source>
        <dbReference type="ARBA" id="ARBA00004418"/>
    </source>
</evidence>
<protein>
    <submittedName>
        <fullName evidence="7">Uncharacterized protein</fullName>
    </submittedName>
</protein>
<comment type="subcellular location">
    <subcellularLocation>
        <location evidence="1">Periplasm</location>
    </subcellularLocation>
</comment>
<dbReference type="GO" id="GO:0016829">
    <property type="term" value="F:lyase activity"/>
    <property type="evidence" value="ECO:0007669"/>
    <property type="project" value="UniProtKB-KW"/>
</dbReference>
<dbReference type="InterPro" id="IPR008929">
    <property type="entry name" value="Chondroitin_lyas"/>
</dbReference>
<feature type="domain" description="Heparinase II/III-like C-terminal" evidence="5">
    <location>
        <begin position="406"/>
        <end position="659"/>
    </location>
</feature>
<evidence type="ECO:0000256" key="3">
    <source>
        <dbReference type="ARBA" id="ARBA00022764"/>
    </source>
</evidence>
<gene>
    <name evidence="7" type="ORF">BRCON_1472</name>
</gene>
<evidence type="ECO:0000259" key="6">
    <source>
        <dbReference type="Pfam" id="PF16889"/>
    </source>
</evidence>
<keyword evidence="2" id="KW-0732">Signal</keyword>
<dbReference type="InterPro" id="IPR012480">
    <property type="entry name" value="Hepar_II_III_C"/>
</dbReference>
<evidence type="ECO:0000256" key="2">
    <source>
        <dbReference type="ARBA" id="ARBA00022729"/>
    </source>
</evidence>
<evidence type="ECO:0000259" key="5">
    <source>
        <dbReference type="Pfam" id="PF07940"/>
    </source>
</evidence>
<sequence length="685" mass="77269">MPLREIPHRVRCAVDAQWRARFRPPIQRTSFRPPSQQQLELRFTNEELAPLAAHLGFYERVRSIALSSRAHVLSMLGAPERDFGTPVNWFCDPVTGDNWPSDVSAFRLNYRHQSRLGEVKYVWELGRMPWLVPWAIAARLTRDGDLARRVVEDILSFVRSNPPYRGVHWTSGIELAVRVVAWTWALALIEPLTSPTEHEWQEIGFHIALYADYCWRFRSLYSSANNHLIAEGVALQVAGLAWPWLPKAAQFAERGRAILDREIPRQILPDGSSIEMCLSYLCEVLVWSFAAGRVRAQHGLRIPDSWLERWQASANLLLTVCRDEEPLPHLGDDDEGDVLPTGQPIRPHELGQILALLSGKEVEPSVRQIPLLGLVWGPQERVARLCSPPSESVAPLPGTARVPPNTSDAQLFSHCGLVVLRGPKTRVLADFGPHGMPPIYAHAHADALSVTLDIAGYPVLVDPGTYCYHGERVWRDWFRSTAAHNTVEIGQQNQSQMLGPFLWGRVARTRIIENDLAPHQKICAEHDGYAPLVHRRCIRRLSNKEAQSLLRENVASDIDIEEADAFWVHDTVAPLANARTSEAELLNLARDTILWWHFAPGHLHLTSNGVHWRRGSRELTLIWSASEPVIAEIHEGELSPPQGWVSPCFSVKYPAPALELRIAVPQRLPIEFSSLIFARYRAASQ</sequence>
<dbReference type="Gene3D" id="1.50.10.100">
    <property type="entry name" value="Chondroitin AC/alginate lyase"/>
    <property type="match status" value="1"/>
</dbReference>
<feature type="domain" description="Heparin-sulfate lyase N-terminal" evidence="6">
    <location>
        <begin position="87"/>
        <end position="333"/>
    </location>
</feature>
<reference evidence="7 8" key="1">
    <citation type="submission" date="2018-05" db="EMBL/GenBank/DDBJ databases">
        <title>A metagenomic window into the 2 km-deep terrestrial subsurface aquifer revealed taxonomically and functionally diverse microbial community comprising novel uncultured bacterial lineages.</title>
        <authorList>
            <person name="Kadnikov V.V."/>
            <person name="Mardanov A.V."/>
            <person name="Beletsky A.V."/>
            <person name="Banks D."/>
            <person name="Pimenov N.V."/>
            <person name="Frank Y.A."/>
            <person name="Karnachuk O.V."/>
            <person name="Ravin N.V."/>
        </authorList>
    </citation>
    <scope>NUCLEOTIDE SEQUENCE [LARGE SCALE GENOMIC DNA]</scope>
    <source>
        <strain evidence="7">BY</strain>
    </source>
</reference>
<dbReference type="PANTHER" id="PTHR39210">
    <property type="entry name" value="HEPARIN-SULFATE LYASE"/>
    <property type="match status" value="1"/>
</dbReference>
<dbReference type="EMBL" id="CP030759">
    <property type="protein sequence ID" value="AXA36249.1"/>
    <property type="molecule type" value="Genomic_DNA"/>
</dbReference>
<dbReference type="GO" id="GO:0042597">
    <property type="term" value="C:periplasmic space"/>
    <property type="evidence" value="ECO:0007669"/>
    <property type="project" value="UniProtKB-SubCell"/>
</dbReference>
<keyword evidence="3" id="KW-0574">Periplasm</keyword>
<dbReference type="AlphaFoldDB" id="A0A2Z4Y5J2"/>
<evidence type="ECO:0000256" key="4">
    <source>
        <dbReference type="ARBA" id="ARBA00023239"/>
    </source>
</evidence>
<evidence type="ECO:0000313" key="7">
    <source>
        <dbReference type="EMBL" id="AXA36249.1"/>
    </source>
</evidence>
<keyword evidence="4" id="KW-0456">Lyase</keyword>
<dbReference type="Pfam" id="PF07940">
    <property type="entry name" value="Hepar_II_III_C"/>
    <property type="match status" value="1"/>
</dbReference>
<dbReference type="Proteomes" id="UP000262583">
    <property type="component" value="Chromosome"/>
</dbReference>
<dbReference type="KEGG" id="schv:BRCON_1472"/>